<dbReference type="Gene3D" id="3.90.1150.10">
    <property type="entry name" value="Aspartate Aminotransferase, domain 1"/>
    <property type="match status" value="1"/>
</dbReference>
<dbReference type="InterPro" id="IPR015421">
    <property type="entry name" value="PyrdxlP-dep_Trfase_major"/>
</dbReference>
<feature type="domain" description="Aminotransferase class I/classII large" evidence="5">
    <location>
        <begin position="33"/>
        <end position="384"/>
    </location>
</feature>
<dbReference type="InterPro" id="IPR004838">
    <property type="entry name" value="NHTrfase_class1_PyrdxlP-BS"/>
</dbReference>
<evidence type="ECO:0000256" key="3">
    <source>
        <dbReference type="ARBA" id="ARBA00022679"/>
    </source>
</evidence>
<dbReference type="Gene3D" id="3.40.640.10">
    <property type="entry name" value="Type I PLP-dependent aspartate aminotransferase-like (Major domain)"/>
    <property type="match status" value="1"/>
</dbReference>
<dbReference type="Pfam" id="PF00155">
    <property type="entry name" value="Aminotran_1_2"/>
    <property type="match status" value="1"/>
</dbReference>
<evidence type="ECO:0000313" key="7">
    <source>
        <dbReference type="Proteomes" id="UP000231267"/>
    </source>
</evidence>
<dbReference type="Proteomes" id="UP000231267">
    <property type="component" value="Unassembled WGS sequence"/>
</dbReference>
<dbReference type="EMBL" id="PFGP01000107">
    <property type="protein sequence ID" value="PIW66184.1"/>
    <property type="molecule type" value="Genomic_DNA"/>
</dbReference>
<comment type="caution">
    <text evidence="6">The sequence shown here is derived from an EMBL/GenBank/DDBJ whole genome shotgun (WGS) entry which is preliminary data.</text>
</comment>
<accession>A0A2J0LH50</accession>
<gene>
    <name evidence="6" type="ORF">COW11_04780</name>
</gene>
<dbReference type="EC" id="2.6.1.-" evidence="4"/>
<dbReference type="PROSITE" id="PS00105">
    <property type="entry name" value="AA_TRANSFER_CLASS_1"/>
    <property type="match status" value="1"/>
</dbReference>
<dbReference type="GO" id="GO:0008483">
    <property type="term" value="F:transaminase activity"/>
    <property type="evidence" value="ECO:0007669"/>
    <property type="project" value="UniProtKB-KW"/>
</dbReference>
<evidence type="ECO:0000313" key="6">
    <source>
        <dbReference type="EMBL" id="PIW66184.1"/>
    </source>
</evidence>
<organism evidence="6 7">
    <name type="scientific">Candidatus Taenaricola geysiri</name>
    <dbReference type="NCBI Taxonomy" id="1974752"/>
    <lineage>
        <taxon>Bacteria</taxon>
        <taxon>Pseudomonadati</taxon>
        <taxon>Candidatus Omnitrophota</taxon>
        <taxon>Candidatus Taenaricola</taxon>
    </lineage>
</organism>
<dbReference type="PANTHER" id="PTHR42832:SF3">
    <property type="entry name" value="L-GLUTAMINE--4-(METHYLSULFANYL)-2-OXOBUTANOATE AMINOTRANSFERASE"/>
    <property type="match status" value="1"/>
</dbReference>
<dbReference type="InterPro" id="IPR050881">
    <property type="entry name" value="LL-DAP_aminotransferase"/>
</dbReference>
<comment type="similarity">
    <text evidence="4">Belongs to the class-I pyridoxal-phosphate-dependent aminotransferase family.</text>
</comment>
<evidence type="ECO:0000259" key="5">
    <source>
        <dbReference type="Pfam" id="PF00155"/>
    </source>
</evidence>
<dbReference type="PANTHER" id="PTHR42832">
    <property type="entry name" value="AMINO ACID AMINOTRANSFERASE"/>
    <property type="match status" value="1"/>
</dbReference>
<sequence>MKIDISKRLKDLPPYLFAEIDKAKKDAIAQGRDIINLGIGDPDTPTPQHIVESLCQAAKDSKNHHYALDQGLDSLRIAISKWCARRFDIDLNPDTQVLPLIGSKEGIAHIPIAFLNPGDVVLYTEPNYPPYKTASILSLGKPYALPLKEENDFFPRFDNIPRAVLKKAKLLFMNYPNNPTAAIATKSFLRKVVDFARKNNIIICADAAYSEIAFDDHKPLSIFEIPGAMDVAVEFHSLSKTYNMAGWRIGWACGNAQIVAALGKVKTNIDSGIFNAIQLAGVTALTGPQYCIKEANEVYRQRRDALVGGLNKLGWKVPSPRATFYVWTKLPAGHKDSRAFAKLLLDKADIVVTPGVGFGASGEGYIRMALTVSKERIKEAVDRIKKVL</sequence>
<comment type="cofactor">
    <cofactor evidence="1 4">
        <name>pyridoxal 5'-phosphate</name>
        <dbReference type="ChEBI" id="CHEBI:597326"/>
    </cofactor>
</comment>
<proteinExistence type="inferred from homology"/>
<name>A0A2J0LH50_9BACT</name>
<dbReference type="InterPro" id="IPR015422">
    <property type="entry name" value="PyrdxlP-dep_Trfase_small"/>
</dbReference>
<dbReference type="AlphaFoldDB" id="A0A2J0LH50"/>
<dbReference type="InterPro" id="IPR004839">
    <property type="entry name" value="Aminotransferase_I/II_large"/>
</dbReference>
<reference evidence="6 7" key="1">
    <citation type="submission" date="2017-09" db="EMBL/GenBank/DDBJ databases">
        <title>Depth-based differentiation of microbial function through sediment-hosted aquifers and enrichment of novel symbionts in the deep terrestrial subsurface.</title>
        <authorList>
            <person name="Probst A.J."/>
            <person name="Ladd B."/>
            <person name="Jarett J.K."/>
            <person name="Geller-Mcgrath D.E."/>
            <person name="Sieber C.M."/>
            <person name="Emerson J.B."/>
            <person name="Anantharaman K."/>
            <person name="Thomas B.C."/>
            <person name="Malmstrom R."/>
            <person name="Stieglmeier M."/>
            <person name="Klingl A."/>
            <person name="Woyke T."/>
            <person name="Ryan C.M."/>
            <person name="Banfield J.F."/>
        </authorList>
    </citation>
    <scope>NUCLEOTIDE SEQUENCE [LARGE SCALE GENOMIC DNA]</scope>
    <source>
        <strain evidence="6">CG12_big_fil_rev_8_21_14_0_65_43_15</strain>
    </source>
</reference>
<evidence type="ECO:0000256" key="4">
    <source>
        <dbReference type="RuleBase" id="RU000481"/>
    </source>
</evidence>
<evidence type="ECO:0000256" key="2">
    <source>
        <dbReference type="ARBA" id="ARBA00022576"/>
    </source>
</evidence>
<evidence type="ECO:0000256" key="1">
    <source>
        <dbReference type="ARBA" id="ARBA00001933"/>
    </source>
</evidence>
<protein>
    <recommendedName>
        <fullName evidence="4">Aminotransferase</fullName>
        <ecNumber evidence="4">2.6.1.-</ecNumber>
    </recommendedName>
</protein>
<dbReference type="InterPro" id="IPR015424">
    <property type="entry name" value="PyrdxlP-dep_Trfase"/>
</dbReference>
<keyword evidence="2 4" id="KW-0032">Aminotransferase</keyword>
<keyword evidence="3 4" id="KW-0808">Transferase</keyword>
<dbReference type="GO" id="GO:0030170">
    <property type="term" value="F:pyridoxal phosphate binding"/>
    <property type="evidence" value="ECO:0007669"/>
    <property type="project" value="InterPro"/>
</dbReference>
<dbReference type="SUPFAM" id="SSF53383">
    <property type="entry name" value="PLP-dependent transferases"/>
    <property type="match status" value="1"/>
</dbReference>
<dbReference type="NCBIfam" id="NF006756">
    <property type="entry name" value="PRK09276.1"/>
    <property type="match status" value="1"/>
</dbReference>
<dbReference type="CDD" id="cd00609">
    <property type="entry name" value="AAT_like"/>
    <property type="match status" value="1"/>
</dbReference>